<evidence type="ECO:0000313" key="3">
    <source>
        <dbReference type="EMBL" id="KAE9085303.1"/>
    </source>
</evidence>
<reference evidence="4 5" key="1">
    <citation type="submission" date="2018-08" db="EMBL/GenBank/DDBJ databases">
        <title>Genomic investigation of the strawberry pathogen Phytophthora fragariae indicates pathogenicity is determined by transcriptional variation in three key races.</title>
        <authorList>
            <person name="Adams T.M."/>
            <person name="Armitage A.D."/>
            <person name="Sobczyk M.K."/>
            <person name="Bates H.J."/>
            <person name="Dunwell J.M."/>
            <person name="Nellist C.F."/>
            <person name="Harrison R.J."/>
        </authorList>
    </citation>
    <scope>NUCLEOTIDE SEQUENCE [LARGE SCALE GENOMIC DNA]</scope>
    <source>
        <strain evidence="3 5">NOV-5</strain>
        <strain evidence="2 4">NOV-9</strain>
    </source>
</reference>
<comment type="caution">
    <text evidence="2">The sequence shown here is derived from an EMBL/GenBank/DDBJ whole genome shotgun (WGS) entry which is preliminary data.</text>
</comment>
<dbReference type="EMBL" id="QXGA01003272">
    <property type="protein sequence ID" value="KAE9085303.1"/>
    <property type="molecule type" value="Genomic_DNA"/>
</dbReference>
<protein>
    <submittedName>
        <fullName evidence="2">Uncharacterized protein</fullName>
    </submittedName>
</protein>
<accession>A0A6A3DF85</accession>
<evidence type="ECO:0000313" key="5">
    <source>
        <dbReference type="Proteomes" id="UP000440732"/>
    </source>
</evidence>
<dbReference type="Proteomes" id="UP000429523">
    <property type="component" value="Unassembled WGS sequence"/>
</dbReference>
<evidence type="ECO:0000313" key="2">
    <source>
        <dbReference type="EMBL" id="KAE8920402.1"/>
    </source>
</evidence>
<gene>
    <name evidence="3" type="ORF">PF006_g26283</name>
    <name evidence="2" type="ORF">PF009_g29301</name>
</gene>
<evidence type="ECO:0000256" key="1">
    <source>
        <dbReference type="SAM" id="MobiDB-lite"/>
    </source>
</evidence>
<proteinExistence type="predicted"/>
<sequence length="218" mass="23916">MELLQAIQNDVLKQKEEEAVNQFFTSAGFREFILTTHPNPDVMVTLYLCCLHAERLQAGNGTRVTLTDAAQREVFEQTLSGINDLTPLKRKPYLVQVTVWDTKQKKGCYGKAIIDFKPGAVYKFTHVDGVGFYADIAKGSVQYERGNDFKIFETEPPLKKRKLPSEISPVSANAKTHASVATPGMSGANAGDGNVVMTSGSKGDGNHASVTTRNKRHP</sequence>
<dbReference type="EMBL" id="QXGF01004033">
    <property type="protein sequence ID" value="KAE8920402.1"/>
    <property type="molecule type" value="Genomic_DNA"/>
</dbReference>
<feature type="region of interest" description="Disordered" evidence="1">
    <location>
        <begin position="162"/>
        <end position="218"/>
    </location>
</feature>
<dbReference type="Proteomes" id="UP000440732">
    <property type="component" value="Unassembled WGS sequence"/>
</dbReference>
<dbReference type="AlphaFoldDB" id="A0A6A3DF85"/>
<name>A0A6A3DF85_9STRA</name>
<organism evidence="2 4">
    <name type="scientific">Phytophthora fragariae</name>
    <dbReference type="NCBI Taxonomy" id="53985"/>
    <lineage>
        <taxon>Eukaryota</taxon>
        <taxon>Sar</taxon>
        <taxon>Stramenopiles</taxon>
        <taxon>Oomycota</taxon>
        <taxon>Peronosporomycetes</taxon>
        <taxon>Peronosporales</taxon>
        <taxon>Peronosporaceae</taxon>
        <taxon>Phytophthora</taxon>
    </lineage>
</organism>
<evidence type="ECO:0000313" key="4">
    <source>
        <dbReference type="Proteomes" id="UP000429523"/>
    </source>
</evidence>